<dbReference type="Proteomes" id="UP000472971">
    <property type="component" value="Unassembled WGS sequence"/>
</dbReference>
<evidence type="ECO:0000313" key="4">
    <source>
        <dbReference type="Proteomes" id="UP000570010"/>
    </source>
</evidence>
<proteinExistence type="predicted"/>
<evidence type="ECO:0000313" key="2">
    <source>
        <dbReference type="EMBL" id="NEY82596.1"/>
    </source>
</evidence>
<keyword evidence="3" id="KW-1185">Reference proteome</keyword>
<reference evidence="2 3" key="1">
    <citation type="submission" date="2020-02" db="EMBL/GenBank/DDBJ databases">
        <title>Bacillus aquiflavi sp. nov., isolated from yellow water of strong flavor Chinese baijiu in Yibin region of China.</title>
        <authorList>
            <person name="Xie J."/>
        </authorList>
    </citation>
    <scope>NUCLEOTIDE SEQUENCE [LARGE SCALE GENOMIC DNA]</scope>
    <source>
        <strain evidence="2 3">3H-10</strain>
    </source>
</reference>
<sequence>MKQQKLSKKERNPVSYWKAQVNFSMKKLAEALDNEAKREVEEKRQIEKMING</sequence>
<dbReference type="AlphaFoldDB" id="A0A6B3W3V2"/>
<dbReference type="EMBL" id="JACEIO010000039">
    <property type="protein sequence ID" value="MBA4538277.1"/>
    <property type="molecule type" value="Genomic_DNA"/>
</dbReference>
<name>A0A6B3W3V2_9BACI</name>
<gene>
    <name evidence="2" type="ORF">G4D64_14040</name>
    <name evidence="1" type="ORF">H1Z61_14315</name>
</gene>
<dbReference type="EMBL" id="JAAIWN010000039">
    <property type="protein sequence ID" value="NEY82596.1"/>
    <property type="molecule type" value="Genomic_DNA"/>
</dbReference>
<reference evidence="1 4" key="2">
    <citation type="submission" date="2020-07" db="EMBL/GenBank/DDBJ databases">
        <authorList>
            <person name="Feng H."/>
        </authorList>
    </citation>
    <scope>NUCLEOTIDE SEQUENCE [LARGE SCALE GENOMIC DNA]</scope>
    <source>
        <strain evidence="1">S-12</strain>
        <strain evidence="4">s-12</strain>
    </source>
</reference>
<protein>
    <submittedName>
        <fullName evidence="2">Uncharacterized protein</fullName>
    </submittedName>
</protein>
<comment type="caution">
    <text evidence="2">The sequence shown here is derived from an EMBL/GenBank/DDBJ whole genome shotgun (WGS) entry which is preliminary data.</text>
</comment>
<organism evidence="2 3">
    <name type="scientific">Bacillus aquiflavi</name>
    <dbReference type="NCBI Taxonomy" id="2672567"/>
    <lineage>
        <taxon>Bacteria</taxon>
        <taxon>Bacillati</taxon>
        <taxon>Bacillota</taxon>
        <taxon>Bacilli</taxon>
        <taxon>Bacillales</taxon>
        <taxon>Bacillaceae</taxon>
        <taxon>Bacillus</taxon>
    </lineage>
</organism>
<evidence type="ECO:0000313" key="3">
    <source>
        <dbReference type="Proteomes" id="UP000472971"/>
    </source>
</evidence>
<dbReference type="Proteomes" id="UP000570010">
    <property type="component" value="Unassembled WGS sequence"/>
</dbReference>
<evidence type="ECO:0000313" key="1">
    <source>
        <dbReference type="EMBL" id="MBA4538277.1"/>
    </source>
</evidence>
<dbReference type="RefSeq" id="WP_163243001.1">
    <property type="nucleotide sequence ID" value="NZ_CP082780.1"/>
</dbReference>
<accession>A0A6B3W3V2</accession>